<dbReference type="EMBL" id="BMAW01008141">
    <property type="protein sequence ID" value="GFT07006.1"/>
    <property type="molecule type" value="Genomic_DNA"/>
</dbReference>
<sequence length="72" mass="8114">MKDALIAREKCNVIVVDYGQVECSYEEERIHLQNFGNDVAKFISNLVFCGRAVVDITTLDLPSFGKDSFNNL</sequence>
<comment type="caution">
    <text evidence="1">The sequence shown here is derived from an EMBL/GenBank/DDBJ whole genome shotgun (WGS) entry which is preliminary data.</text>
</comment>
<proteinExistence type="predicted"/>
<reference evidence="1" key="1">
    <citation type="submission" date="2020-08" db="EMBL/GenBank/DDBJ databases">
        <title>Multicomponent nature underlies the extraordinary mechanical properties of spider dragline silk.</title>
        <authorList>
            <person name="Kono N."/>
            <person name="Nakamura H."/>
            <person name="Mori M."/>
            <person name="Yoshida Y."/>
            <person name="Ohtoshi R."/>
            <person name="Malay A.D."/>
            <person name="Moran D.A.P."/>
            <person name="Tomita M."/>
            <person name="Numata K."/>
            <person name="Arakawa K."/>
        </authorList>
    </citation>
    <scope>NUCLEOTIDE SEQUENCE</scope>
</reference>
<accession>A0A8X6NC47</accession>
<dbReference type="AlphaFoldDB" id="A0A8X6NC47"/>
<name>A0A8X6NC47_NEPPI</name>
<gene>
    <name evidence="1" type="ORF">NPIL_124351</name>
</gene>
<organism evidence="1 2">
    <name type="scientific">Nephila pilipes</name>
    <name type="common">Giant wood spider</name>
    <name type="synonym">Nephila maculata</name>
    <dbReference type="NCBI Taxonomy" id="299642"/>
    <lineage>
        <taxon>Eukaryota</taxon>
        <taxon>Metazoa</taxon>
        <taxon>Ecdysozoa</taxon>
        <taxon>Arthropoda</taxon>
        <taxon>Chelicerata</taxon>
        <taxon>Arachnida</taxon>
        <taxon>Araneae</taxon>
        <taxon>Araneomorphae</taxon>
        <taxon>Entelegynae</taxon>
        <taxon>Araneoidea</taxon>
        <taxon>Nephilidae</taxon>
        <taxon>Nephila</taxon>
    </lineage>
</organism>
<feature type="non-terminal residue" evidence="1">
    <location>
        <position position="1"/>
    </location>
</feature>
<keyword evidence="2" id="KW-1185">Reference proteome</keyword>
<protein>
    <submittedName>
        <fullName evidence="1">Uncharacterized protein</fullName>
    </submittedName>
</protein>
<evidence type="ECO:0000313" key="1">
    <source>
        <dbReference type="EMBL" id="GFT07006.1"/>
    </source>
</evidence>
<dbReference type="Proteomes" id="UP000887013">
    <property type="component" value="Unassembled WGS sequence"/>
</dbReference>
<evidence type="ECO:0000313" key="2">
    <source>
        <dbReference type="Proteomes" id="UP000887013"/>
    </source>
</evidence>